<dbReference type="InterPro" id="IPR008928">
    <property type="entry name" value="6-hairpin_glycosidase_sf"/>
</dbReference>
<dbReference type="GO" id="GO:0003824">
    <property type="term" value="F:catalytic activity"/>
    <property type="evidence" value="ECO:0007669"/>
    <property type="project" value="UniProtKB-ARBA"/>
</dbReference>
<evidence type="ECO:0000313" key="3">
    <source>
        <dbReference type="Proteomes" id="UP000076738"/>
    </source>
</evidence>
<dbReference type="SUPFAM" id="SSF48208">
    <property type="entry name" value="Six-hairpin glycosidases"/>
    <property type="match status" value="1"/>
</dbReference>
<evidence type="ECO:0000313" key="2">
    <source>
        <dbReference type="EMBL" id="KZO93901.1"/>
    </source>
</evidence>
<gene>
    <name evidence="2" type="ORF">CALVIDRAFT_556688</name>
</gene>
<dbReference type="AlphaFoldDB" id="A0A167JU32"/>
<accession>A0A167JU32</accession>
<feature type="signal peptide" evidence="1">
    <location>
        <begin position="1"/>
        <end position="19"/>
    </location>
</feature>
<proteinExistence type="predicted"/>
<dbReference type="Proteomes" id="UP000076738">
    <property type="component" value="Unassembled WGS sequence"/>
</dbReference>
<feature type="chain" id="PRO_5007889009" description="Glycoside hydrolase family 65 protein" evidence="1">
    <location>
        <begin position="20"/>
        <end position="706"/>
    </location>
</feature>
<name>A0A167JU32_CALVF</name>
<reference evidence="2 3" key="1">
    <citation type="journal article" date="2016" name="Mol. Biol. Evol.">
        <title>Comparative Genomics of Early-Diverging Mushroom-Forming Fungi Provides Insights into the Origins of Lignocellulose Decay Capabilities.</title>
        <authorList>
            <person name="Nagy L.G."/>
            <person name="Riley R."/>
            <person name="Tritt A."/>
            <person name="Adam C."/>
            <person name="Daum C."/>
            <person name="Floudas D."/>
            <person name="Sun H."/>
            <person name="Yadav J.S."/>
            <person name="Pangilinan J."/>
            <person name="Larsson K.H."/>
            <person name="Matsuura K."/>
            <person name="Barry K."/>
            <person name="Labutti K."/>
            <person name="Kuo R."/>
            <person name="Ohm R.A."/>
            <person name="Bhattacharya S.S."/>
            <person name="Shirouzu T."/>
            <person name="Yoshinaga Y."/>
            <person name="Martin F.M."/>
            <person name="Grigoriev I.V."/>
            <person name="Hibbett D.S."/>
        </authorList>
    </citation>
    <scope>NUCLEOTIDE SEQUENCE [LARGE SCALE GENOMIC DNA]</scope>
    <source>
        <strain evidence="2 3">TUFC12733</strain>
    </source>
</reference>
<dbReference type="EMBL" id="KV417298">
    <property type="protein sequence ID" value="KZO93901.1"/>
    <property type="molecule type" value="Genomic_DNA"/>
</dbReference>
<keyword evidence="3" id="KW-1185">Reference proteome</keyword>
<dbReference type="GO" id="GO:0005975">
    <property type="term" value="P:carbohydrate metabolic process"/>
    <property type="evidence" value="ECO:0007669"/>
    <property type="project" value="InterPro"/>
</dbReference>
<evidence type="ECO:0008006" key="4">
    <source>
        <dbReference type="Google" id="ProtNLM"/>
    </source>
</evidence>
<dbReference type="STRING" id="1330018.A0A167JU32"/>
<organism evidence="2 3">
    <name type="scientific">Calocera viscosa (strain TUFC12733)</name>
    <dbReference type="NCBI Taxonomy" id="1330018"/>
    <lineage>
        <taxon>Eukaryota</taxon>
        <taxon>Fungi</taxon>
        <taxon>Dikarya</taxon>
        <taxon>Basidiomycota</taxon>
        <taxon>Agaricomycotina</taxon>
        <taxon>Dacrymycetes</taxon>
        <taxon>Dacrymycetales</taxon>
        <taxon>Dacrymycetaceae</taxon>
        <taxon>Calocera</taxon>
    </lineage>
</organism>
<sequence>MLWSSALLLLFAMTLPARGAIDRRSIVGQFNPVRNASNLVTPLQVGNGNFAFGTDVTGLQTFIPYAIMSSWGWKNDSLPPGQVPADYKGVNWTTHGRDVTYDMPDPNLPDLSQWMIANPNRMNLGAVGLLWKGANVTEEELDGKRQEIDLWTGVMTSTFSYQGKSIEVKTSVHPTNDSVGISITSDLVADGVLGTFLDFPYNNGLQKFSAPLVGIWNATANHTTSLSISNNLASISHTLDGTSYYTTLTWSGAANASITRDSPTAHRYSVYSQSDSKTFEFSVTYTPQWVSQALGAKEVHKDSAQWWEQYWSTNGFVDIVTESSDPRVWELQRRIILSQFNLMVNEAGKNNPQESGLTNNGWYGKFHMEMFFWHMAHWALWGKWDILNRALPTYAEFLPTSIQRAHIQNGYPNPNGARWPKMTDPSGRSSPGEINTLLIWQQCHPIFFAELDYRAHPTSETLLRWNAIVTSTADFMADYSWWNESTGVYDLGPPLYPVSENTPPNSTMNTAFELVYWHWGFEAARTWLTRQGQTPPDNWGHVADNLAPLPEFNGTYVIYEGIGDMWAVQEYKMDHPELVGLYGWMPPSPKVDLGIMQQTTDTVWAEWNITDCWGWDFPMLAMNAARLGNPSKAVDWLLDDLFTFDDAGMPTGGVKVPAPYWPGAGGLLYAVAFMAAGWDGAPNTSAPGFPQDGSWVVNWERLSPAI</sequence>
<dbReference type="InterPro" id="IPR012341">
    <property type="entry name" value="6hp_glycosidase-like_sf"/>
</dbReference>
<evidence type="ECO:0000256" key="1">
    <source>
        <dbReference type="SAM" id="SignalP"/>
    </source>
</evidence>
<dbReference type="OrthoDB" id="3534988at2759"/>
<dbReference type="Gene3D" id="1.50.10.10">
    <property type="match status" value="1"/>
</dbReference>
<keyword evidence="1" id="KW-0732">Signal</keyword>
<protein>
    <recommendedName>
        <fullName evidence="4">Glycoside hydrolase family 65 protein</fullName>
    </recommendedName>
</protein>